<dbReference type="Proteomes" id="UP001177021">
    <property type="component" value="Unassembled WGS sequence"/>
</dbReference>
<reference evidence="1" key="1">
    <citation type="submission" date="2023-10" db="EMBL/GenBank/DDBJ databases">
        <authorList>
            <person name="Rodriguez Cubillos JULIANA M."/>
            <person name="De Vega J."/>
        </authorList>
    </citation>
    <scope>NUCLEOTIDE SEQUENCE</scope>
</reference>
<dbReference type="EMBL" id="CASHSV030000823">
    <property type="protein sequence ID" value="CAJ2676101.1"/>
    <property type="molecule type" value="Genomic_DNA"/>
</dbReference>
<name>A0ACB0M2P0_TRIPR</name>
<comment type="caution">
    <text evidence="1">The sequence shown here is derived from an EMBL/GenBank/DDBJ whole genome shotgun (WGS) entry which is preliminary data.</text>
</comment>
<gene>
    <name evidence="1" type="ORF">MILVUS5_LOCUS38932</name>
</gene>
<protein>
    <submittedName>
        <fullName evidence="1">Uncharacterized protein</fullName>
    </submittedName>
</protein>
<organism evidence="1 2">
    <name type="scientific">Trifolium pratense</name>
    <name type="common">Red clover</name>
    <dbReference type="NCBI Taxonomy" id="57577"/>
    <lineage>
        <taxon>Eukaryota</taxon>
        <taxon>Viridiplantae</taxon>
        <taxon>Streptophyta</taxon>
        <taxon>Embryophyta</taxon>
        <taxon>Tracheophyta</taxon>
        <taxon>Spermatophyta</taxon>
        <taxon>Magnoliopsida</taxon>
        <taxon>eudicotyledons</taxon>
        <taxon>Gunneridae</taxon>
        <taxon>Pentapetalae</taxon>
        <taxon>rosids</taxon>
        <taxon>fabids</taxon>
        <taxon>Fabales</taxon>
        <taxon>Fabaceae</taxon>
        <taxon>Papilionoideae</taxon>
        <taxon>50 kb inversion clade</taxon>
        <taxon>NPAAA clade</taxon>
        <taxon>Hologalegina</taxon>
        <taxon>IRL clade</taxon>
        <taxon>Trifolieae</taxon>
        <taxon>Trifolium</taxon>
    </lineage>
</organism>
<keyword evidence="2" id="KW-1185">Reference proteome</keyword>
<proteinExistence type="predicted"/>
<evidence type="ECO:0000313" key="1">
    <source>
        <dbReference type="EMBL" id="CAJ2676101.1"/>
    </source>
</evidence>
<accession>A0ACB0M2P0</accession>
<evidence type="ECO:0000313" key="2">
    <source>
        <dbReference type="Proteomes" id="UP001177021"/>
    </source>
</evidence>
<sequence>MYQPEDGKPLSNQPPSATTTGFPVSVNNNTSAAYSGATTSMYAPPSATITGFPVNFNSSTSTAYSGATTTDYAPPPSKPLVEWSTNLCCLTFWCPCITFGRVAEIIDKGSTSCGYSGTLYTLISLVLGCCCLYSCCYRSKMREQYGLKGNDCTDCMIHCCCETCALCQEYRELHNRGFNMVIGWHRNVEQQTRGIAMSTTAPAVVSGMYR</sequence>